<dbReference type="InterPro" id="IPR017853">
    <property type="entry name" value="GH"/>
</dbReference>
<evidence type="ECO:0000313" key="3">
    <source>
        <dbReference type="Proteomes" id="UP001302666"/>
    </source>
</evidence>
<evidence type="ECO:0000313" key="2">
    <source>
        <dbReference type="EMBL" id="WOI33812.1"/>
    </source>
</evidence>
<keyword evidence="3" id="KW-1185">Reference proteome</keyword>
<feature type="compositionally biased region" description="Acidic residues" evidence="1">
    <location>
        <begin position="550"/>
        <end position="559"/>
    </location>
</feature>
<dbReference type="Gene3D" id="3.20.20.80">
    <property type="entry name" value="Glycosidases"/>
    <property type="match status" value="1"/>
</dbReference>
<dbReference type="SUPFAM" id="SSF51445">
    <property type="entry name" value="(Trans)glycosidases"/>
    <property type="match status" value="1"/>
</dbReference>
<feature type="region of interest" description="Disordered" evidence="1">
    <location>
        <begin position="538"/>
        <end position="559"/>
    </location>
</feature>
<sequence length="581" mass="63876">MSTALGANPEFRSNFTQDNFGGNFLFHRDTLDGDQSYRELVQDLGVETVRFPGGSVTEEYFDISNPNSSSGIDPENGEPVNLIPLNDWLTTAGELGISTTVVIPTRTYLSEATDENGDREPDFEHEELYGFVRDVVRGVHGNGEIAAFEIGNEYWGSGQMSSVEYGRLSSEMSSVIDQALSDSQDMGFDTGDIDVVVQAGTNFDFARLDSSYDDLDTPEAVLSALSEEYSQDFSEGFTFSSGEINWSKINNALIMNEFDDQEIDQIDGVSSHIYTRGELNPEMRDFSTRLVESTWLERNEDLDTYVTEWNLKSTPSLDPDTDYGLRQAHEMLEILEQFPEHGVDTAHAWPLLQNTRNALSSGFEHDELTVGGEMFRMMEESLPGNRSIDLVGSENSETEYSSPTIDVHAFGNPDELVLFLTSKSEEVTSNDFDLSGLLSGGENISVTYLGVDEGDSPGSRNANANVEEATSEEIENEIFNNGILHADLDSLEVMRVVVSQPTWTEEMEVYWEAVGIVEDEVGEIDGVYDAEALIESLTSGPGDVPPVDEPSPEPDEDFDDDGGLGIAAIALGLLPLLALLL</sequence>
<accession>A0ABZ0HJX1</accession>
<dbReference type="EMBL" id="CP136704">
    <property type="protein sequence ID" value="WOI33812.1"/>
    <property type="molecule type" value="Genomic_DNA"/>
</dbReference>
<reference evidence="2 3" key="1">
    <citation type="submission" date="2023-10" db="EMBL/GenBank/DDBJ databases">
        <title>Eight complete genome sequences of bacteria isolated from laboratory stock of Giant Kelp gametophytes.</title>
        <authorList>
            <person name="Tolentino B."/>
            <person name="Nuzhdin S."/>
        </authorList>
    </citation>
    <scope>NUCLEOTIDE SEQUENCE [LARGE SCALE GENOMIC DNA]</scope>
    <source>
        <strain evidence="2 3">LC.270.F.C4</strain>
    </source>
</reference>
<proteinExistence type="predicted"/>
<organism evidence="2 3">
    <name type="scientific">Tritonibacter scottomollicae</name>
    <name type="common">Epibacterium scottomollicae</name>
    <dbReference type="NCBI Taxonomy" id="483013"/>
    <lineage>
        <taxon>Bacteria</taxon>
        <taxon>Pseudomonadati</taxon>
        <taxon>Pseudomonadota</taxon>
        <taxon>Alphaproteobacteria</taxon>
        <taxon>Rhodobacterales</taxon>
        <taxon>Paracoccaceae</taxon>
        <taxon>Tritonibacter</taxon>
    </lineage>
</organism>
<dbReference type="RefSeq" id="WP_317385873.1">
    <property type="nucleotide sequence ID" value="NZ_CP136704.1"/>
</dbReference>
<evidence type="ECO:0000256" key="1">
    <source>
        <dbReference type="SAM" id="MobiDB-lite"/>
    </source>
</evidence>
<protein>
    <submittedName>
        <fullName evidence="2">Type I secretion protein</fullName>
    </submittedName>
</protein>
<name>A0ABZ0HJX1_TRISK</name>
<dbReference type="Proteomes" id="UP001302666">
    <property type="component" value="Chromosome"/>
</dbReference>
<gene>
    <name evidence="2" type="ORF">R1T40_03425</name>
</gene>